<dbReference type="Pfam" id="PF00589">
    <property type="entry name" value="Phage_integrase"/>
    <property type="match status" value="1"/>
</dbReference>
<dbReference type="Gene3D" id="1.10.443.10">
    <property type="entry name" value="Intergrase catalytic core"/>
    <property type="match status" value="1"/>
</dbReference>
<evidence type="ECO:0000256" key="1">
    <source>
        <dbReference type="ARBA" id="ARBA00023172"/>
    </source>
</evidence>
<dbReference type="GO" id="GO:0006310">
    <property type="term" value="P:DNA recombination"/>
    <property type="evidence" value="ECO:0007669"/>
    <property type="project" value="UniProtKB-KW"/>
</dbReference>
<dbReference type="PROSITE" id="PS51898">
    <property type="entry name" value="TYR_RECOMBINASE"/>
    <property type="match status" value="1"/>
</dbReference>
<organism evidence="3 4">
    <name type="scientific">Holothuria leucospilota</name>
    <name type="common">Black long sea cucumber</name>
    <name type="synonym">Mertensiothuria leucospilota</name>
    <dbReference type="NCBI Taxonomy" id="206669"/>
    <lineage>
        <taxon>Eukaryota</taxon>
        <taxon>Metazoa</taxon>
        <taxon>Echinodermata</taxon>
        <taxon>Eleutherozoa</taxon>
        <taxon>Echinozoa</taxon>
        <taxon>Holothuroidea</taxon>
        <taxon>Aspidochirotacea</taxon>
        <taxon>Aspidochirotida</taxon>
        <taxon>Holothuriidae</taxon>
        <taxon>Holothuria</taxon>
    </lineage>
</organism>
<keyword evidence="1" id="KW-0233">DNA recombination</keyword>
<dbReference type="OrthoDB" id="2434995at2759"/>
<dbReference type="GO" id="GO:0015074">
    <property type="term" value="P:DNA integration"/>
    <property type="evidence" value="ECO:0007669"/>
    <property type="project" value="InterPro"/>
</dbReference>
<reference evidence="3" key="1">
    <citation type="submission" date="2021-10" db="EMBL/GenBank/DDBJ databases">
        <title>Tropical sea cucumber genome reveals ecological adaptation and Cuvierian tubules defense mechanism.</title>
        <authorList>
            <person name="Chen T."/>
        </authorList>
    </citation>
    <scope>NUCLEOTIDE SEQUENCE</scope>
    <source>
        <strain evidence="3">Nanhai2018</strain>
        <tissue evidence="3">Muscle</tissue>
    </source>
</reference>
<sequence length="411" mass="46896">MAAAPSNFVLLNEEEIEELLDSADSLSTKRQIHYAVRRMEAFAHCTGTNLASIQQYDSAELDRFLTRFYCGLRKDTGELYTKKSMHAIRYGLRRHFQATLEMDILRTDLFKESNKTYKAMLVKLKQSGKGAVKHKNAVSKEDMGKILNSLDITTPEGLQNKVFIDIMMYFANRGRENLRSMSISDFDIQVDEQNLRYIVRRDTLTKSRRENEDENCSGHMYEIPGSSRCPVTSFLALKEVLNPAEQCMWQRPKLKAPVDGSPWYINAPLGVNTLGDKMRKISEKAGCSQKYTNHSLRATTCTVLDEAGIPSRHIMSVTGHRSESSLKHYSRTSDQKKKLMSKELANQMSENVPEVQSNADAILDNLPEVLLTNSQEQLILNESNQFNIRNSMESSSIQQFYFHGPVTFYNK</sequence>
<dbReference type="InterPro" id="IPR052787">
    <property type="entry name" value="MAVS"/>
</dbReference>
<evidence type="ECO:0000259" key="2">
    <source>
        <dbReference type="PROSITE" id="PS51898"/>
    </source>
</evidence>
<dbReference type="Proteomes" id="UP001152320">
    <property type="component" value="Unassembled WGS sequence"/>
</dbReference>
<gene>
    <name evidence="3" type="ORF">HOLleu_42677</name>
</gene>
<dbReference type="SUPFAM" id="SSF56349">
    <property type="entry name" value="DNA breaking-rejoining enzymes"/>
    <property type="match status" value="1"/>
</dbReference>
<protein>
    <recommendedName>
        <fullName evidence="2">Tyr recombinase domain-containing protein</fullName>
    </recommendedName>
</protein>
<dbReference type="PANTHER" id="PTHR21446">
    <property type="entry name" value="DUF3504 DOMAIN-CONTAINING PROTEIN"/>
    <property type="match status" value="1"/>
</dbReference>
<dbReference type="GO" id="GO:0003677">
    <property type="term" value="F:DNA binding"/>
    <property type="evidence" value="ECO:0007669"/>
    <property type="project" value="InterPro"/>
</dbReference>
<name>A0A9Q0YBE6_HOLLE</name>
<dbReference type="AlphaFoldDB" id="A0A9Q0YBE6"/>
<evidence type="ECO:0000313" key="3">
    <source>
        <dbReference type="EMBL" id="KAJ8019000.1"/>
    </source>
</evidence>
<keyword evidence="4" id="KW-1185">Reference proteome</keyword>
<dbReference type="InterPro" id="IPR013762">
    <property type="entry name" value="Integrase-like_cat_sf"/>
</dbReference>
<feature type="domain" description="Tyr recombinase" evidence="2">
    <location>
        <begin position="133"/>
        <end position="342"/>
    </location>
</feature>
<dbReference type="EMBL" id="JAIZAY010000114">
    <property type="protein sequence ID" value="KAJ8019000.1"/>
    <property type="molecule type" value="Genomic_DNA"/>
</dbReference>
<accession>A0A9Q0YBE6</accession>
<dbReference type="InterPro" id="IPR011010">
    <property type="entry name" value="DNA_brk_join_enz"/>
</dbReference>
<proteinExistence type="predicted"/>
<dbReference type="InterPro" id="IPR002104">
    <property type="entry name" value="Integrase_catalytic"/>
</dbReference>
<dbReference type="PANTHER" id="PTHR21446:SF12">
    <property type="entry name" value="POTASSIUM CHANNEL TETRAMERIZATION DOMAIN CONTAINING 1"/>
    <property type="match status" value="1"/>
</dbReference>
<comment type="caution">
    <text evidence="3">The sequence shown here is derived from an EMBL/GenBank/DDBJ whole genome shotgun (WGS) entry which is preliminary data.</text>
</comment>
<evidence type="ECO:0000313" key="4">
    <source>
        <dbReference type="Proteomes" id="UP001152320"/>
    </source>
</evidence>